<dbReference type="AlphaFoldDB" id="A0A830GW04"/>
<keyword evidence="1" id="KW-0472">Membrane</keyword>
<proteinExistence type="predicted"/>
<protein>
    <submittedName>
        <fullName evidence="2">Uncharacterized protein</fullName>
    </submittedName>
</protein>
<reference evidence="2" key="1">
    <citation type="journal article" date="2014" name="Int. J. Syst. Evol. Microbiol.">
        <title>Complete genome sequence of Corynebacterium casei LMG S-19264T (=DSM 44701T), isolated from a smear-ripened cheese.</title>
        <authorList>
            <consortium name="US DOE Joint Genome Institute (JGI-PGF)"/>
            <person name="Walter F."/>
            <person name="Albersmeier A."/>
            <person name="Kalinowski J."/>
            <person name="Ruckert C."/>
        </authorList>
    </citation>
    <scope>NUCLEOTIDE SEQUENCE</scope>
    <source>
        <strain evidence="2">JCM 10088</strain>
    </source>
</reference>
<dbReference type="RefSeq" id="WP_188596296.1">
    <property type="nucleotide sequence ID" value="NZ_BMNL01000002.1"/>
</dbReference>
<evidence type="ECO:0000313" key="3">
    <source>
        <dbReference type="Proteomes" id="UP000610960"/>
    </source>
</evidence>
<evidence type="ECO:0000256" key="1">
    <source>
        <dbReference type="SAM" id="Phobius"/>
    </source>
</evidence>
<comment type="caution">
    <text evidence="2">The sequence shown here is derived from an EMBL/GenBank/DDBJ whole genome shotgun (WGS) entry which is preliminary data.</text>
</comment>
<keyword evidence="1" id="KW-1133">Transmembrane helix</keyword>
<keyword evidence="1" id="KW-0812">Transmembrane</keyword>
<organism evidence="2 3">
    <name type="scientific">Thermocladium modestius</name>
    <dbReference type="NCBI Taxonomy" id="62609"/>
    <lineage>
        <taxon>Archaea</taxon>
        <taxon>Thermoproteota</taxon>
        <taxon>Thermoprotei</taxon>
        <taxon>Thermoproteales</taxon>
        <taxon>Thermoproteaceae</taxon>
        <taxon>Thermocladium</taxon>
    </lineage>
</organism>
<keyword evidence="3" id="KW-1185">Reference proteome</keyword>
<feature type="transmembrane region" description="Helical" evidence="1">
    <location>
        <begin position="49"/>
        <end position="68"/>
    </location>
</feature>
<gene>
    <name evidence="2" type="ORF">GCM10007981_09770</name>
</gene>
<evidence type="ECO:0000313" key="2">
    <source>
        <dbReference type="EMBL" id="GGP20687.1"/>
    </source>
</evidence>
<feature type="transmembrane region" description="Helical" evidence="1">
    <location>
        <begin position="12"/>
        <end position="29"/>
    </location>
</feature>
<dbReference type="Proteomes" id="UP000610960">
    <property type="component" value="Unassembled WGS sequence"/>
</dbReference>
<accession>A0A830GW04</accession>
<feature type="transmembrane region" description="Helical" evidence="1">
    <location>
        <begin position="80"/>
        <end position="100"/>
    </location>
</feature>
<reference evidence="2" key="2">
    <citation type="submission" date="2020-09" db="EMBL/GenBank/DDBJ databases">
        <authorList>
            <person name="Sun Q."/>
            <person name="Ohkuma M."/>
        </authorList>
    </citation>
    <scope>NUCLEOTIDE SEQUENCE</scope>
    <source>
        <strain evidence="2">JCM 10088</strain>
    </source>
</reference>
<sequence>MSSLDISRGGLVLAFILIIAVAIFIYGFWQLVSPTGYPVSLVQGQCTSSYVGLVLVTMAMMGVGAYAIMDYRRRGFVGDYVLIAFIVMLIIYVVFAYVTYQATPSYC</sequence>
<dbReference type="EMBL" id="BMNL01000002">
    <property type="protein sequence ID" value="GGP20687.1"/>
    <property type="molecule type" value="Genomic_DNA"/>
</dbReference>
<name>A0A830GW04_9CREN</name>